<evidence type="ECO:0000313" key="3">
    <source>
        <dbReference type="Proteomes" id="UP001152607"/>
    </source>
</evidence>
<dbReference type="AlphaFoldDB" id="A0A9W4U918"/>
<dbReference type="EMBL" id="CAOQHR010000002">
    <property type="protein sequence ID" value="CAI6322120.1"/>
    <property type="molecule type" value="Genomic_DNA"/>
</dbReference>
<evidence type="ECO:0000313" key="2">
    <source>
        <dbReference type="EMBL" id="CAI6322120.1"/>
    </source>
</evidence>
<proteinExistence type="predicted"/>
<sequence>MVSFCDHAVSNYIPLSSSFPSLPALPSTSILEILFLMLFVCYIYLLANLAPGHIPKDSITTERISGETSYIASTNPSADNPHNHSPRNRSYNDEFGETKEEPPAGQTGYSHKVHERELREKNAALKKERDAAIDALHNERSRSGAARDSSAVSESIRRVRSAHSQKPTTHKQLRVWQQFDMKKIFHALDDSIKLLSSQLHWHIRDSKVLKKKASALSGSLVLIKGVPDVLWLNEEIHLLQGAVWSIILETVFQNDFKVFGERAQSFAQEFAHPKVEAQSMKWRCLTGEQLVTRCGLVQFSSAMSNGPLENVRVILGKEYSIEECISRMTRTNATEHLLDDMDNLALQSIHSARKQFIDSLELLTGHFGARRKLADSVKRVVTDAQVLAIQMVIQPHVYRFRGPPYGEAFRKVQKYQEQTVVTAITDAGHTLDGEIVFTVSPGFEKFESADLQQFKTLHPALVYVTGTKKTMFSPRTLPHVNPSGLPRNVGKSGPSLETSESSMTKTQDNLERMRILAAFKNLKNAVKALANALQYTNALDDFLSVAPLSWDQRTRNLFTAEKSIWAKLIFHLFDNKFCSYAILGEALHRHWTNAYPEVHSSDPSSVSTIANSWRYKEGLKLLESLGGELFLKDPKAAVVIDRKVEDSLQVKKDIVCLDIRNFLDEVCQPAPRTDATSAPSSPERNAVIKDMVQLAITLAIRLDVSRQHYQIYNPARHTPYTRPLPPEPPKFTLTPDCAHLEKGYIALTLVPGLRVYPAADLRKEEHLVPPVVHVTSSTLGDVFYPGLPTTPLTARAMAFHDANSADPRVETVDTQDLPRQKTDPSGESSRSDNVSYATSKSPPGYRADRSTPMTSLYPSLNGSQRTSNTDSRLSLGTPNLQDGGVAVEQELNGATGLENGHGNAAVGGAGYVPNSNYRPPRVDDVLPEESSSERWVSGKWYEDVEGDDEL</sequence>
<accession>A0A9W4U918</accession>
<feature type="region of interest" description="Disordered" evidence="1">
    <location>
        <begin position="804"/>
        <end position="881"/>
    </location>
</feature>
<feature type="compositionally biased region" description="Polar residues" evidence="1">
    <location>
        <begin position="851"/>
        <end position="880"/>
    </location>
</feature>
<protein>
    <submittedName>
        <fullName evidence="2">Uncharacterized protein</fullName>
    </submittedName>
</protein>
<feature type="compositionally biased region" description="Low complexity" evidence="1">
    <location>
        <begin position="143"/>
        <end position="153"/>
    </location>
</feature>
<feature type="region of interest" description="Disordered" evidence="1">
    <location>
        <begin position="71"/>
        <end position="116"/>
    </location>
</feature>
<feature type="compositionally biased region" description="Basic and acidic residues" evidence="1">
    <location>
        <begin position="90"/>
        <end position="102"/>
    </location>
</feature>
<feature type="compositionally biased region" description="Polar residues" evidence="1">
    <location>
        <begin position="495"/>
        <end position="504"/>
    </location>
</feature>
<dbReference type="Proteomes" id="UP001152607">
    <property type="component" value="Unassembled WGS sequence"/>
</dbReference>
<feature type="compositionally biased region" description="Polar residues" evidence="1">
    <location>
        <begin position="825"/>
        <end position="841"/>
    </location>
</feature>
<gene>
    <name evidence="2" type="ORF">PDIGIT_LOCUS3639</name>
</gene>
<evidence type="ECO:0000256" key="1">
    <source>
        <dbReference type="SAM" id="MobiDB-lite"/>
    </source>
</evidence>
<name>A0A9W4U918_9PLEO</name>
<comment type="caution">
    <text evidence="2">The sequence shown here is derived from an EMBL/GenBank/DDBJ whole genome shotgun (WGS) entry which is preliminary data.</text>
</comment>
<feature type="compositionally biased region" description="Polar residues" evidence="1">
    <location>
        <begin position="71"/>
        <end position="80"/>
    </location>
</feature>
<dbReference type="OrthoDB" id="3545916at2759"/>
<reference evidence="2" key="1">
    <citation type="submission" date="2023-01" db="EMBL/GenBank/DDBJ databases">
        <authorList>
            <person name="Van Ghelder C."/>
            <person name="Rancurel C."/>
        </authorList>
    </citation>
    <scope>NUCLEOTIDE SEQUENCE</scope>
    <source>
        <strain evidence="2">CNCM I-4278</strain>
    </source>
</reference>
<organism evidence="2 3">
    <name type="scientific">Periconia digitata</name>
    <dbReference type="NCBI Taxonomy" id="1303443"/>
    <lineage>
        <taxon>Eukaryota</taxon>
        <taxon>Fungi</taxon>
        <taxon>Dikarya</taxon>
        <taxon>Ascomycota</taxon>
        <taxon>Pezizomycotina</taxon>
        <taxon>Dothideomycetes</taxon>
        <taxon>Pleosporomycetidae</taxon>
        <taxon>Pleosporales</taxon>
        <taxon>Massarineae</taxon>
        <taxon>Periconiaceae</taxon>
        <taxon>Periconia</taxon>
    </lineage>
</organism>
<keyword evidence="3" id="KW-1185">Reference proteome</keyword>
<feature type="region of interest" description="Disordered" evidence="1">
    <location>
        <begin position="475"/>
        <end position="504"/>
    </location>
</feature>
<feature type="region of interest" description="Disordered" evidence="1">
    <location>
        <begin position="136"/>
        <end position="171"/>
    </location>
</feature>
<feature type="compositionally biased region" description="Basic and acidic residues" evidence="1">
    <location>
        <begin position="807"/>
        <end position="824"/>
    </location>
</feature>
<feature type="compositionally biased region" description="Basic residues" evidence="1">
    <location>
        <begin position="158"/>
        <end position="171"/>
    </location>
</feature>